<gene>
    <name evidence="2" type="ORF">LSTR_LSTR000056</name>
</gene>
<keyword evidence="3" id="KW-1185">Reference proteome</keyword>
<evidence type="ECO:0000256" key="1">
    <source>
        <dbReference type="SAM" id="MobiDB-lite"/>
    </source>
</evidence>
<feature type="region of interest" description="Disordered" evidence="1">
    <location>
        <begin position="17"/>
        <end position="54"/>
    </location>
</feature>
<evidence type="ECO:0000313" key="2">
    <source>
        <dbReference type="EMBL" id="RZF41342.1"/>
    </source>
</evidence>
<proteinExistence type="predicted"/>
<dbReference type="Proteomes" id="UP000291343">
    <property type="component" value="Unassembled WGS sequence"/>
</dbReference>
<dbReference type="EMBL" id="QKKF02016774">
    <property type="protein sequence ID" value="RZF41342.1"/>
    <property type="molecule type" value="Genomic_DNA"/>
</dbReference>
<protein>
    <submittedName>
        <fullName evidence="2">Uncharacterized protein</fullName>
    </submittedName>
</protein>
<comment type="caution">
    <text evidence="2">The sequence shown here is derived from an EMBL/GenBank/DDBJ whole genome shotgun (WGS) entry which is preliminary data.</text>
</comment>
<organism evidence="2 3">
    <name type="scientific">Laodelphax striatellus</name>
    <name type="common">Small brown planthopper</name>
    <name type="synonym">Delphax striatella</name>
    <dbReference type="NCBI Taxonomy" id="195883"/>
    <lineage>
        <taxon>Eukaryota</taxon>
        <taxon>Metazoa</taxon>
        <taxon>Ecdysozoa</taxon>
        <taxon>Arthropoda</taxon>
        <taxon>Hexapoda</taxon>
        <taxon>Insecta</taxon>
        <taxon>Pterygota</taxon>
        <taxon>Neoptera</taxon>
        <taxon>Paraneoptera</taxon>
        <taxon>Hemiptera</taxon>
        <taxon>Auchenorrhyncha</taxon>
        <taxon>Fulgoroidea</taxon>
        <taxon>Delphacidae</taxon>
        <taxon>Criomorphinae</taxon>
        <taxon>Laodelphax</taxon>
    </lineage>
</organism>
<evidence type="ECO:0000313" key="3">
    <source>
        <dbReference type="Proteomes" id="UP000291343"/>
    </source>
</evidence>
<reference evidence="2 3" key="1">
    <citation type="journal article" date="2017" name="Gigascience">
        <title>Genome sequence of the small brown planthopper, Laodelphax striatellus.</title>
        <authorList>
            <person name="Zhu J."/>
            <person name="Jiang F."/>
            <person name="Wang X."/>
            <person name="Yang P."/>
            <person name="Bao Y."/>
            <person name="Zhao W."/>
            <person name="Wang W."/>
            <person name="Lu H."/>
            <person name="Wang Q."/>
            <person name="Cui N."/>
            <person name="Li J."/>
            <person name="Chen X."/>
            <person name="Luo L."/>
            <person name="Yu J."/>
            <person name="Kang L."/>
            <person name="Cui F."/>
        </authorList>
    </citation>
    <scope>NUCLEOTIDE SEQUENCE [LARGE SCALE GENOMIC DNA]</scope>
    <source>
        <strain evidence="2">Lst14</strain>
    </source>
</reference>
<dbReference type="AlphaFoldDB" id="A0A482X6N7"/>
<dbReference type="InParanoid" id="A0A482X6N7"/>
<name>A0A482X6N7_LAOST</name>
<sequence>MPITDLHLIVGIGEVKIGGGREDGCGRADSSPEGATENGAAGSGGDDENPPGPSAAVRVMVAIIHPDTMTDTCIDILHMKV</sequence>
<accession>A0A482X6N7</accession>